<dbReference type="EMBL" id="BJWL01000001">
    <property type="protein sequence ID" value="GFY80352.1"/>
    <property type="molecule type" value="Genomic_DNA"/>
</dbReference>
<dbReference type="GO" id="GO:0016787">
    <property type="term" value="F:hydrolase activity"/>
    <property type="evidence" value="ECO:0007669"/>
    <property type="project" value="UniProtKB-KW"/>
</dbReference>
<comment type="caution">
    <text evidence="3">The sequence shown here is derived from an EMBL/GenBank/DDBJ whole genome shotgun (WGS) entry which is preliminary data.</text>
</comment>
<name>A0A7J0E249_9ERIC</name>
<dbReference type="AlphaFoldDB" id="A0A7J0E249"/>
<keyword evidence="1" id="KW-0378">Hydrolase</keyword>
<dbReference type="Proteomes" id="UP000585474">
    <property type="component" value="Unassembled WGS sequence"/>
</dbReference>
<keyword evidence="4" id="KW-1185">Reference proteome</keyword>
<accession>A0A7J0E249</accession>
<evidence type="ECO:0000313" key="3">
    <source>
        <dbReference type="EMBL" id="GFY80352.1"/>
    </source>
</evidence>
<organism evidence="3 4">
    <name type="scientific">Actinidia rufa</name>
    <dbReference type="NCBI Taxonomy" id="165716"/>
    <lineage>
        <taxon>Eukaryota</taxon>
        <taxon>Viridiplantae</taxon>
        <taxon>Streptophyta</taxon>
        <taxon>Embryophyta</taxon>
        <taxon>Tracheophyta</taxon>
        <taxon>Spermatophyta</taxon>
        <taxon>Magnoliopsida</taxon>
        <taxon>eudicotyledons</taxon>
        <taxon>Gunneridae</taxon>
        <taxon>Pentapetalae</taxon>
        <taxon>asterids</taxon>
        <taxon>Ericales</taxon>
        <taxon>Actinidiaceae</taxon>
        <taxon>Actinidia</taxon>
    </lineage>
</organism>
<protein>
    <submittedName>
        <fullName evidence="3">Cytochrome BC1 synthesi</fullName>
    </submittedName>
</protein>
<dbReference type="InterPro" id="IPR050747">
    <property type="entry name" value="Mitochondrial_chaperone_BCS1"/>
</dbReference>
<proteinExistence type="predicted"/>
<reference evidence="3 4" key="1">
    <citation type="submission" date="2019-07" db="EMBL/GenBank/DDBJ databases">
        <title>De Novo Assembly of kiwifruit Actinidia rufa.</title>
        <authorList>
            <person name="Sugita-Konishi S."/>
            <person name="Sato K."/>
            <person name="Mori E."/>
            <person name="Abe Y."/>
            <person name="Kisaki G."/>
            <person name="Hamano K."/>
            <person name="Suezawa K."/>
            <person name="Otani M."/>
            <person name="Fukuda T."/>
            <person name="Manabe T."/>
            <person name="Gomi K."/>
            <person name="Tabuchi M."/>
            <person name="Akimitsu K."/>
            <person name="Kataoka I."/>
        </authorList>
    </citation>
    <scope>NUCLEOTIDE SEQUENCE [LARGE SCALE GENOMIC DNA]</scope>
    <source>
        <strain evidence="4">cv. Fuchu</strain>
    </source>
</reference>
<dbReference type="OrthoDB" id="10251412at2759"/>
<dbReference type="Pfam" id="PF14363">
    <property type="entry name" value="AAA_assoc"/>
    <property type="match status" value="1"/>
</dbReference>
<dbReference type="PANTHER" id="PTHR23070">
    <property type="entry name" value="BCS1 AAA-TYPE ATPASE"/>
    <property type="match status" value="1"/>
</dbReference>
<gene>
    <name evidence="3" type="ORF">Acr_01g0001610</name>
</gene>
<evidence type="ECO:0000259" key="2">
    <source>
        <dbReference type="Pfam" id="PF14363"/>
    </source>
</evidence>
<feature type="domain" description="AAA-type ATPase N-terminal" evidence="2">
    <location>
        <begin position="1"/>
        <end position="69"/>
    </location>
</feature>
<sequence>MVIDEFNGLVSNQIYEAAAAYLGPKISPTTRRVKLSKPDREQSINVAMVRNEEVTDSFDGLKFKWVWVCPQVESRGFYNPRDMNSTLRSEVRSFELTFPKKHKQRALESCIPHILKQAKSIKHEKSVKIFTVNYQNMYNLNDMWTGMNFDHPANFETLAIVYEVKSTVLKDLQRFVRQREYYRKVGKAWKRGYLLYDPSQYLIQENFSWFKFGGHSSVEAKVEMGYTLTREIYFSLDFQKLTLRFN</sequence>
<dbReference type="InterPro" id="IPR025753">
    <property type="entry name" value="AAA_N_dom"/>
</dbReference>
<evidence type="ECO:0000256" key="1">
    <source>
        <dbReference type="ARBA" id="ARBA00022801"/>
    </source>
</evidence>
<evidence type="ECO:0000313" key="4">
    <source>
        <dbReference type="Proteomes" id="UP000585474"/>
    </source>
</evidence>